<feature type="region of interest" description="Disordered" evidence="1">
    <location>
        <begin position="100"/>
        <end position="156"/>
    </location>
</feature>
<dbReference type="EMBL" id="JACHJR010000001">
    <property type="protein sequence ID" value="MBB4949004.1"/>
    <property type="molecule type" value="Genomic_DNA"/>
</dbReference>
<dbReference type="AlphaFoldDB" id="A0A7W7WJU6"/>
<proteinExistence type="predicted"/>
<evidence type="ECO:0000256" key="1">
    <source>
        <dbReference type="SAM" id="MobiDB-lite"/>
    </source>
</evidence>
<keyword evidence="2" id="KW-1133">Transmembrane helix</keyword>
<sequence length="293" mass="30696">MSEISRENVVARKRPARRYGWVALPALAGGLALAVVLNTSGGGTPDGPSGAVAPVGAVQLLDRVAQVAAAKPVAKADGKFVYTKSLVAFASTNLATDETTVPAPHLRENWQSVDGKQPGLVTEEGWKAPSVTKPGDPYPANPDGSRPTEPNTAPTVNSPTYQFLATLPTDPDALLAALYGQPSGGKSLPVDQRAFGTIGDLLREQIAPPAVTAALYRAAAKLPGVQLVDDSVDASGRHGWGVARTDDGIRKEWIFDRTSYEFLGERSVEVASGTVLGQSAMLTHALVDRPGQR</sequence>
<dbReference type="InterPro" id="IPR047789">
    <property type="entry name" value="CU044_5270-like"/>
</dbReference>
<evidence type="ECO:0000256" key="2">
    <source>
        <dbReference type="SAM" id="Phobius"/>
    </source>
</evidence>
<feature type="transmembrane region" description="Helical" evidence="2">
    <location>
        <begin position="21"/>
        <end position="39"/>
    </location>
</feature>
<keyword evidence="2" id="KW-0472">Membrane</keyword>
<reference evidence="3 4" key="1">
    <citation type="submission" date="2020-08" db="EMBL/GenBank/DDBJ databases">
        <title>Sequencing the genomes of 1000 actinobacteria strains.</title>
        <authorList>
            <person name="Klenk H.-P."/>
        </authorList>
    </citation>
    <scope>NUCLEOTIDE SEQUENCE [LARGE SCALE GENOMIC DNA]</scope>
    <source>
        <strain evidence="3 4">DSM 44786</strain>
    </source>
</reference>
<organism evidence="3 4">
    <name type="scientific">Kitasatospora gansuensis</name>
    <dbReference type="NCBI Taxonomy" id="258050"/>
    <lineage>
        <taxon>Bacteria</taxon>
        <taxon>Bacillati</taxon>
        <taxon>Actinomycetota</taxon>
        <taxon>Actinomycetes</taxon>
        <taxon>Kitasatosporales</taxon>
        <taxon>Streptomycetaceae</taxon>
        <taxon>Kitasatospora</taxon>
    </lineage>
</organism>
<dbReference type="Proteomes" id="UP000573327">
    <property type="component" value="Unassembled WGS sequence"/>
</dbReference>
<dbReference type="NCBIfam" id="NF038083">
    <property type="entry name" value="CU044_5270_fam"/>
    <property type="match status" value="1"/>
</dbReference>
<comment type="caution">
    <text evidence="3">The sequence shown here is derived from an EMBL/GenBank/DDBJ whole genome shotgun (WGS) entry which is preliminary data.</text>
</comment>
<evidence type="ECO:0000313" key="4">
    <source>
        <dbReference type="Proteomes" id="UP000573327"/>
    </source>
</evidence>
<evidence type="ECO:0000313" key="3">
    <source>
        <dbReference type="EMBL" id="MBB4949004.1"/>
    </source>
</evidence>
<evidence type="ECO:0008006" key="5">
    <source>
        <dbReference type="Google" id="ProtNLM"/>
    </source>
</evidence>
<name>A0A7W7WJU6_9ACTN</name>
<gene>
    <name evidence="3" type="ORF">F4556_004539</name>
</gene>
<protein>
    <recommendedName>
        <fullName evidence="5">CU044_5270 family protein</fullName>
    </recommendedName>
</protein>
<keyword evidence="4" id="KW-1185">Reference proteome</keyword>
<keyword evidence="2" id="KW-0812">Transmembrane</keyword>
<accession>A0A7W7WJU6</accession>